<gene>
    <name evidence="2" type="ORF">SNAT2548_LOCUS31113</name>
</gene>
<dbReference type="Proteomes" id="UP000604046">
    <property type="component" value="Unassembled WGS sequence"/>
</dbReference>
<keyword evidence="1" id="KW-0175">Coiled coil</keyword>
<accession>A0A812U6A0</accession>
<name>A0A812U6A0_9DINO</name>
<sequence length="219" mass="24410">PLPQPRRPLSARLEHREVEDVPPLPVDGIANVLVSSLRETEGRGLPPELRCPEAAIQHLAPGTRLRPCRSTSCCWRWVATKLLDECLSAAAKAVILRKTLDEELGDSILQQLLNLEGDHEALQERLGHVRSQFDLERAARSALEEKLADMGVQLQEAVEKSQRSARAESRAVSARLAAEEKVSELQNELDLQAKNTPEELKRRTLAAEAEVERIRAESE</sequence>
<feature type="coiled-coil region" evidence="1">
    <location>
        <begin position="140"/>
        <end position="195"/>
    </location>
</feature>
<dbReference type="AlphaFoldDB" id="A0A812U6A0"/>
<comment type="caution">
    <text evidence="2">The sequence shown here is derived from an EMBL/GenBank/DDBJ whole genome shotgun (WGS) entry which is preliminary data.</text>
</comment>
<evidence type="ECO:0000256" key="1">
    <source>
        <dbReference type="SAM" id="Coils"/>
    </source>
</evidence>
<evidence type="ECO:0000313" key="3">
    <source>
        <dbReference type="Proteomes" id="UP000604046"/>
    </source>
</evidence>
<dbReference type="OrthoDB" id="10515236at2759"/>
<reference evidence="2" key="1">
    <citation type="submission" date="2021-02" db="EMBL/GenBank/DDBJ databases">
        <authorList>
            <person name="Dougan E. K."/>
            <person name="Rhodes N."/>
            <person name="Thang M."/>
            <person name="Chan C."/>
        </authorList>
    </citation>
    <scope>NUCLEOTIDE SEQUENCE</scope>
</reference>
<feature type="non-terminal residue" evidence="2">
    <location>
        <position position="1"/>
    </location>
</feature>
<proteinExistence type="predicted"/>
<feature type="non-terminal residue" evidence="2">
    <location>
        <position position="219"/>
    </location>
</feature>
<keyword evidence="3" id="KW-1185">Reference proteome</keyword>
<evidence type="ECO:0000313" key="2">
    <source>
        <dbReference type="EMBL" id="CAE7553957.1"/>
    </source>
</evidence>
<protein>
    <recommendedName>
        <fullName evidence="4">Dynein regulatory complex protein 10</fullName>
    </recommendedName>
</protein>
<organism evidence="2 3">
    <name type="scientific">Symbiodinium natans</name>
    <dbReference type="NCBI Taxonomy" id="878477"/>
    <lineage>
        <taxon>Eukaryota</taxon>
        <taxon>Sar</taxon>
        <taxon>Alveolata</taxon>
        <taxon>Dinophyceae</taxon>
        <taxon>Suessiales</taxon>
        <taxon>Symbiodiniaceae</taxon>
        <taxon>Symbiodinium</taxon>
    </lineage>
</organism>
<evidence type="ECO:0008006" key="4">
    <source>
        <dbReference type="Google" id="ProtNLM"/>
    </source>
</evidence>
<dbReference type="EMBL" id="CAJNDS010002639">
    <property type="protein sequence ID" value="CAE7553957.1"/>
    <property type="molecule type" value="Genomic_DNA"/>
</dbReference>